<dbReference type="CDD" id="cd07043">
    <property type="entry name" value="STAS_anti-anti-sigma_factors"/>
    <property type="match status" value="1"/>
</dbReference>
<evidence type="ECO:0000313" key="2">
    <source>
        <dbReference type="EMBL" id="MBK1788418.1"/>
    </source>
</evidence>
<proteinExistence type="predicted"/>
<protein>
    <submittedName>
        <fullName evidence="2">STAS domain-containing protein</fullName>
    </submittedName>
</protein>
<reference evidence="2" key="1">
    <citation type="submission" date="2020-12" db="EMBL/GenBank/DDBJ databases">
        <title>Prauserella sp. ASG 168, a novel actinomycete isolated from cave rock.</title>
        <authorList>
            <person name="Suriyachadkun C."/>
        </authorList>
    </citation>
    <scope>NUCLEOTIDE SEQUENCE</scope>
    <source>
        <strain evidence="2">ASG 168</strain>
    </source>
</reference>
<evidence type="ECO:0000313" key="3">
    <source>
        <dbReference type="Proteomes" id="UP000635245"/>
    </source>
</evidence>
<evidence type="ECO:0000259" key="1">
    <source>
        <dbReference type="PROSITE" id="PS50801"/>
    </source>
</evidence>
<dbReference type="AlphaFoldDB" id="A0A934QXP1"/>
<dbReference type="PANTHER" id="PTHR33495:SF13">
    <property type="entry name" value="ANTI-SIGMA-F FACTOR ANTAGONIST RSFB"/>
    <property type="match status" value="1"/>
</dbReference>
<feature type="domain" description="STAS" evidence="1">
    <location>
        <begin position="17"/>
        <end position="115"/>
    </location>
</feature>
<dbReference type="InterPro" id="IPR036513">
    <property type="entry name" value="STAS_dom_sf"/>
</dbReference>
<accession>A0A934QXP1</accession>
<organism evidence="2 3">
    <name type="scientific">Prauserella cavernicola</name>
    <dbReference type="NCBI Taxonomy" id="2800127"/>
    <lineage>
        <taxon>Bacteria</taxon>
        <taxon>Bacillati</taxon>
        <taxon>Actinomycetota</taxon>
        <taxon>Actinomycetes</taxon>
        <taxon>Pseudonocardiales</taxon>
        <taxon>Pseudonocardiaceae</taxon>
        <taxon>Prauserella</taxon>
    </lineage>
</organism>
<name>A0A934QXP1_9PSEU</name>
<dbReference type="Pfam" id="PF01740">
    <property type="entry name" value="STAS"/>
    <property type="match status" value="1"/>
</dbReference>
<gene>
    <name evidence="2" type="ORF">JHE00_29160</name>
</gene>
<keyword evidence="3" id="KW-1185">Reference proteome</keyword>
<comment type="caution">
    <text evidence="2">The sequence shown here is derived from an EMBL/GenBank/DDBJ whole genome shotgun (WGS) entry which is preliminary data.</text>
</comment>
<dbReference type="Proteomes" id="UP000635245">
    <property type="component" value="Unassembled WGS sequence"/>
</dbReference>
<sequence>MDDGPNLDIRVEPRPAGLVVAHVAGDVDIIAIPPLRHCVDEQLGSASAFVLDLTDVGFFGAAGLSLLVGLSAQAGERELPWALTGGRPVLRPLEVTGLDRSLPVFAELGDAVAAVVVRLPVGAGG</sequence>
<dbReference type="PANTHER" id="PTHR33495">
    <property type="entry name" value="ANTI-SIGMA FACTOR ANTAGONIST TM_1081-RELATED-RELATED"/>
    <property type="match status" value="1"/>
</dbReference>
<dbReference type="PROSITE" id="PS50801">
    <property type="entry name" value="STAS"/>
    <property type="match status" value="1"/>
</dbReference>
<dbReference type="EMBL" id="JAENJH010000010">
    <property type="protein sequence ID" value="MBK1788418.1"/>
    <property type="molecule type" value="Genomic_DNA"/>
</dbReference>
<dbReference type="InterPro" id="IPR002645">
    <property type="entry name" value="STAS_dom"/>
</dbReference>
<dbReference type="RefSeq" id="WP_200324318.1">
    <property type="nucleotide sequence ID" value="NZ_JAENJH010000010.1"/>
</dbReference>
<dbReference type="Gene3D" id="3.30.750.24">
    <property type="entry name" value="STAS domain"/>
    <property type="match status" value="1"/>
</dbReference>
<dbReference type="SUPFAM" id="SSF52091">
    <property type="entry name" value="SpoIIaa-like"/>
    <property type="match status" value="1"/>
</dbReference>
<dbReference type="GO" id="GO:0043856">
    <property type="term" value="F:anti-sigma factor antagonist activity"/>
    <property type="evidence" value="ECO:0007669"/>
    <property type="project" value="TreeGrafter"/>
</dbReference>